<evidence type="ECO:0000313" key="2">
    <source>
        <dbReference type="EMBL" id="RDL34330.1"/>
    </source>
</evidence>
<feature type="domain" description="F-box" evidence="1">
    <location>
        <begin position="1"/>
        <end position="52"/>
    </location>
</feature>
<evidence type="ECO:0000313" key="3">
    <source>
        <dbReference type="Proteomes" id="UP000254866"/>
    </source>
</evidence>
<dbReference type="Pfam" id="PF12937">
    <property type="entry name" value="F-box-like"/>
    <property type="match status" value="1"/>
</dbReference>
<accession>A0A370TGL2</accession>
<name>A0A370TGL2_9HELO</name>
<dbReference type="Proteomes" id="UP000254866">
    <property type="component" value="Unassembled WGS sequence"/>
</dbReference>
<evidence type="ECO:0000259" key="1">
    <source>
        <dbReference type="PROSITE" id="PS50181"/>
    </source>
</evidence>
<organism evidence="2 3">
    <name type="scientific">Venustampulla echinocandica</name>
    <dbReference type="NCBI Taxonomy" id="2656787"/>
    <lineage>
        <taxon>Eukaryota</taxon>
        <taxon>Fungi</taxon>
        <taxon>Dikarya</taxon>
        <taxon>Ascomycota</taxon>
        <taxon>Pezizomycotina</taxon>
        <taxon>Leotiomycetes</taxon>
        <taxon>Helotiales</taxon>
        <taxon>Pleuroascaceae</taxon>
        <taxon>Venustampulla</taxon>
    </lineage>
</organism>
<dbReference type="EMBL" id="NPIC01000007">
    <property type="protein sequence ID" value="RDL34330.1"/>
    <property type="molecule type" value="Genomic_DNA"/>
</dbReference>
<dbReference type="PROSITE" id="PS50181">
    <property type="entry name" value="FBOX"/>
    <property type="match status" value="1"/>
</dbReference>
<comment type="caution">
    <text evidence="2">The sequence shown here is derived from an EMBL/GenBank/DDBJ whole genome shotgun (WGS) entry which is preliminary data.</text>
</comment>
<sequence length="454" mass="50891">MATFTGLPDHLVLLILQHVPNNSLLPLATVSKSFHRCSVPQIYRYVHLWENGQSPPHVPDWTSRYLHLSGVGLGRPPPWDTRIFHLSLFLRTITESEALRSCVVGATLTCRPDQEETAFQVIQLLAPSLQDLHSKRMLATYDRNATFLPAIGSLEIEIPEESEIDCDTGDLKNSIDKEKVCSLFDLSNIKLLSLSGVRNWNLLVQGSLVERSGTSNITCLSLANTVPADQGLAEVLSWPKVLRSLRYELQLSEIHDGFFGPVLPGEARLSAKEFGLALRSQEQNLEELFIYGDSESDRCGYEPRETIDLHLFAHLQYVGLPLTFLFISEEQAASRGISTSVSSISEILSPALTELQIEIPYEYRYSTYFSLEPDDNDLELSPGELSAFICEIVRNKTSRFTKLRTIAFWQQDVAGNPREVYDLESEACCGELVKACKAAKIQISWVVSKEPPLF</sequence>
<dbReference type="GeneID" id="43600307"/>
<dbReference type="OrthoDB" id="5339734at2759"/>
<proteinExistence type="predicted"/>
<dbReference type="RefSeq" id="XP_031867312.1">
    <property type="nucleotide sequence ID" value="XM_032016081.1"/>
</dbReference>
<keyword evidence="3" id="KW-1185">Reference proteome</keyword>
<dbReference type="InterPro" id="IPR036047">
    <property type="entry name" value="F-box-like_dom_sf"/>
</dbReference>
<dbReference type="InterPro" id="IPR001810">
    <property type="entry name" value="F-box_dom"/>
</dbReference>
<reference evidence="2 3" key="1">
    <citation type="journal article" date="2018" name="IMA Fungus">
        <title>IMA Genome-F 9: Draft genome sequence of Annulohypoxylon stygium, Aspergillus mulundensis, Berkeleyomyces basicola (syn. Thielaviopsis basicola), Ceratocystis smalleyi, two Cercospora beticola strains, Coleophoma cylindrospora, Fusarium fracticaudum, Phialophora cf. hyalina, and Morchella septimelata.</title>
        <authorList>
            <person name="Wingfield B.D."/>
            <person name="Bills G.F."/>
            <person name="Dong Y."/>
            <person name="Huang W."/>
            <person name="Nel W.J."/>
            <person name="Swalarsk-Parry B.S."/>
            <person name="Vaghefi N."/>
            <person name="Wilken P.M."/>
            <person name="An Z."/>
            <person name="de Beer Z.W."/>
            <person name="De Vos L."/>
            <person name="Chen L."/>
            <person name="Duong T.A."/>
            <person name="Gao Y."/>
            <person name="Hammerbacher A."/>
            <person name="Kikkert J.R."/>
            <person name="Li Y."/>
            <person name="Li H."/>
            <person name="Li K."/>
            <person name="Li Q."/>
            <person name="Liu X."/>
            <person name="Ma X."/>
            <person name="Naidoo K."/>
            <person name="Pethybridge S.J."/>
            <person name="Sun J."/>
            <person name="Steenkamp E.T."/>
            <person name="van der Nest M.A."/>
            <person name="van Wyk S."/>
            <person name="Wingfield M.J."/>
            <person name="Xiong C."/>
            <person name="Yue Q."/>
            <person name="Zhang X."/>
        </authorList>
    </citation>
    <scope>NUCLEOTIDE SEQUENCE [LARGE SCALE GENOMIC DNA]</scope>
    <source>
        <strain evidence="2 3">BP 5553</strain>
    </source>
</reference>
<dbReference type="AlphaFoldDB" id="A0A370TGL2"/>
<protein>
    <recommendedName>
        <fullName evidence="1">F-box domain-containing protein</fullName>
    </recommendedName>
</protein>
<gene>
    <name evidence="2" type="ORF">BP5553_07458</name>
</gene>
<dbReference type="SUPFAM" id="SSF81383">
    <property type="entry name" value="F-box domain"/>
    <property type="match status" value="1"/>
</dbReference>